<dbReference type="GO" id="GO:0004521">
    <property type="term" value="F:RNA endonuclease activity"/>
    <property type="evidence" value="ECO:0007669"/>
    <property type="project" value="InterPro"/>
</dbReference>
<dbReference type="Gene3D" id="3.40.50.1010">
    <property type="entry name" value="5'-nuclease"/>
    <property type="match status" value="1"/>
</dbReference>
<dbReference type="InterPro" id="IPR002716">
    <property type="entry name" value="PIN_dom"/>
</dbReference>
<evidence type="ECO:0000313" key="3">
    <source>
        <dbReference type="Proteomes" id="UP000441717"/>
    </source>
</evidence>
<dbReference type="OrthoDB" id="164456at2"/>
<sequence length="161" mass="18360">MTGTFMASSPNTGVDKSGVPMVKSRKKEWLFMDTSAFIALNDRSDANHEAATGFFTPKNLVSLRVIPVTTNFVFAEVYAYFCRFHRVAVMIGESIRTSEVLKYLRVEEADENAAWELAKKYIDKDFSFTDCLSFAVMTRLGCRKAFAFDQHFRQMGFEVFP</sequence>
<comment type="caution">
    <text evidence="2">The sequence shown here is derived from an EMBL/GenBank/DDBJ whole genome shotgun (WGS) entry which is preliminary data.</text>
</comment>
<keyword evidence="3" id="KW-1185">Reference proteome</keyword>
<dbReference type="SUPFAM" id="SSF88723">
    <property type="entry name" value="PIN domain-like"/>
    <property type="match status" value="1"/>
</dbReference>
<dbReference type="AlphaFoldDB" id="A0A6N7IR47"/>
<dbReference type="InterPro" id="IPR039018">
    <property type="entry name" value="VapC20-like"/>
</dbReference>
<dbReference type="GO" id="GO:0016075">
    <property type="term" value="P:rRNA catabolic process"/>
    <property type="evidence" value="ECO:0007669"/>
    <property type="project" value="TreeGrafter"/>
</dbReference>
<reference evidence="2 3" key="1">
    <citation type="submission" date="2019-10" db="EMBL/GenBank/DDBJ databases">
        <title>Comparative genomics of sulfur disproportionating microorganisms.</title>
        <authorList>
            <person name="Ward L.M."/>
            <person name="Bertran E."/>
            <person name="Johnston D."/>
        </authorList>
    </citation>
    <scope>NUCLEOTIDE SEQUENCE [LARGE SCALE GENOMIC DNA]</scope>
    <source>
        <strain evidence="2 3">DSM 14055</strain>
    </source>
</reference>
<accession>A0A6N7IR47</accession>
<dbReference type="EMBL" id="WHYR01000023">
    <property type="protein sequence ID" value="MQL52510.1"/>
    <property type="molecule type" value="Genomic_DNA"/>
</dbReference>
<name>A0A6N7IR47_9FIRM</name>
<dbReference type="PANTHER" id="PTHR42188">
    <property type="entry name" value="23S RRNA-SPECIFIC ENDONUCLEASE VAPC20"/>
    <property type="match status" value="1"/>
</dbReference>
<dbReference type="InterPro" id="IPR029060">
    <property type="entry name" value="PIN-like_dom_sf"/>
</dbReference>
<gene>
    <name evidence="2" type="ORF">GFC01_09600</name>
</gene>
<evidence type="ECO:0000313" key="2">
    <source>
        <dbReference type="EMBL" id="MQL52510.1"/>
    </source>
</evidence>
<dbReference type="Pfam" id="PF01850">
    <property type="entry name" value="PIN"/>
    <property type="match status" value="1"/>
</dbReference>
<protein>
    <submittedName>
        <fullName evidence="2">PIN domain-containing protein</fullName>
    </submittedName>
</protein>
<proteinExistence type="predicted"/>
<dbReference type="PANTHER" id="PTHR42188:SF1">
    <property type="entry name" value="23S RRNA-SPECIFIC ENDONUCLEASE VAPC20"/>
    <property type="match status" value="1"/>
</dbReference>
<feature type="domain" description="PIN" evidence="1">
    <location>
        <begin position="31"/>
        <end position="157"/>
    </location>
</feature>
<organism evidence="2 3">
    <name type="scientific">Desulfofundulus thermobenzoicus</name>
    <dbReference type="NCBI Taxonomy" id="29376"/>
    <lineage>
        <taxon>Bacteria</taxon>
        <taxon>Bacillati</taxon>
        <taxon>Bacillota</taxon>
        <taxon>Clostridia</taxon>
        <taxon>Eubacteriales</taxon>
        <taxon>Peptococcaceae</taxon>
        <taxon>Desulfofundulus</taxon>
    </lineage>
</organism>
<evidence type="ECO:0000259" key="1">
    <source>
        <dbReference type="Pfam" id="PF01850"/>
    </source>
</evidence>
<dbReference type="Proteomes" id="UP000441717">
    <property type="component" value="Unassembled WGS sequence"/>
</dbReference>